<evidence type="ECO:0000313" key="2">
    <source>
        <dbReference type="EMBL" id="GJN03337.1"/>
    </source>
</evidence>
<evidence type="ECO:0000313" key="3">
    <source>
        <dbReference type="Proteomes" id="UP001054889"/>
    </source>
</evidence>
<reference evidence="2" key="2">
    <citation type="submission" date="2021-12" db="EMBL/GenBank/DDBJ databases">
        <title>Resequencing data analysis of finger millet.</title>
        <authorList>
            <person name="Hatakeyama M."/>
            <person name="Aluri S."/>
            <person name="Balachadran M.T."/>
            <person name="Sivarajan S.R."/>
            <person name="Poveda L."/>
            <person name="Shimizu-Inatsugi R."/>
            <person name="Schlapbach R."/>
            <person name="Sreeman S.M."/>
            <person name="Shimizu K.K."/>
        </authorList>
    </citation>
    <scope>NUCLEOTIDE SEQUENCE</scope>
</reference>
<evidence type="ECO:0000256" key="1">
    <source>
        <dbReference type="SAM" id="MobiDB-lite"/>
    </source>
</evidence>
<gene>
    <name evidence="2" type="primary">ga20770</name>
    <name evidence="2" type="ORF">PR202_ga20770</name>
</gene>
<organism evidence="2 3">
    <name type="scientific">Eleusine coracana subsp. coracana</name>
    <dbReference type="NCBI Taxonomy" id="191504"/>
    <lineage>
        <taxon>Eukaryota</taxon>
        <taxon>Viridiplantae</taxon>
        <taxon>Streptophyta</taxon>
        <taxon>Embryophyta</taxon>
        <taxon>Tracheophyta</taxon>
        <taxon>Spermatophyta</taxon>
        <taxon>Magnoliopsida</taxon>
        <taxon>Liliopsida</taxon>
        <taxon>Poales</taxon>
        <taxon>Poaceae</taxon>
        <taxon>PACMAD clade</taxon>
        <taxon>Chloridoideae</taxon>
        <taxon>Cynodonteae</taxon>
        <taxon>Eleusininae</taxon>
        <taxon>Eleusine</taxon>
    </lineage>
</organism>
<proteinExistence type="predicted"/>
<dbReference type="EMBL" id="BQKI01000010">
    <property type="protein sequence ID" value="GJN03337.1"/>
    <property type="molecule type" value="Genomic_DNA"/>
</dbReference>
<name>A0AAV5CZN3_ELECO</name>
<dbReference type="Proteomes" id="UP001054889">
    <property type="component" value="Unassembled WGS sequence"/>
</dbReference>
<protein>
    <submittedName>
        <fullName evidence="2">Uncharacterized protein</fullName>
    </submittedName>
</protein>
<feature type="region of interest" description="Disordered" evidence="1">
    <location>
        <begin position="30"/>
        <end position="73"/>
    </location>
</feature>
<accession>A0AAV5CZN3</accession>
<reference evidence="2" key="1">
    <citation type="journal article" date="2018" name="DNA Res.">
        <title>Multiple hybrid de novo genome assembly of finger millet, an orphan allotetraploid crop.</title>
        <authorList>
            <person name="Hatakeyama M."/>
            <person name="Aluri S."/>
            <person name="Balachadran M.T."/>
            <person name="Sivarajan S.R."/>
            <person name="Patrignani A."/>
            <person name="Gruter S."/>
            <person name="Poveda L."/>
            <person name="Shimizu-Inatsugi R."/>
            <person name="Baeten J."/>
            <person name="Francoijs K.J."/>
            <person name="Nataraja K.N."/>
            <person name="Reddy Y.A.N."/>
            <person name="Phadnis S."/>
            <person name="Ravikumar R.L."/>
            <person name="Schlapbach R."/>
            <person name="Sreeman S.M."/>
            <person name="Shimizu K.K."/>
        </authorList>
    </citation>
    <scope>NUCLEOTIDE SEQUENCE</scope>
</reference>
<sequence>MAGSKGQEEAVLLRLRLSRARWWARPDTPAPLWKMEDERGGGGGRDSISMTSGRLCVGDHDTGAEGPRRAIGT</sequence>
<keyword evidence="3" id="KW-1185">Reference proteome</keyword>
<comment type="caution">
    <text evidence="2">The sequence shown here is derived from an EMBL/GenBank/DDBJ whole genome shotgun (WGS) entry which is preliminary data.</text>
</comment>
<dbReference type="AlphaFoldDB" id="A0AAV5CZN3"/>
<feature type="compositionally biased region" description="Basic and acidic residues" evidence="1">
    <location>
        <begin position="57"/>
        <end position="73"/>
    </location>
</feature>